<name>A0A7S3CY74_9EUKA</name>
<organism evidence="1">
    <name type="scientific">Palpitomonas bilix</name>
    <dbReference type="NCBI Taxonomy" id="652834"/>
    <lineage>
        <taxon>Eukaryota</taxon>
        <taxon>Eukaryota incertae sedis</taxon>
    </lineage>
</organism>
<reference evidence="1" key="1">
    <citation type="submission" date="2021-01" db="EMBL/GenBank/DDBJ databases">
        <authorList>
            <person name="Corre E."/>
            <person name="Pelletier E."/>
            <person name="Niang G."/>
            <person name="Scheremetjew M."/>
            <person name="Finn R."/>
            <person name="Kale V."/>
            <person name="Holt S."/>
            <person name="Cochrane G."/>
            <person name="Meng A."/>
            <person name="Brown T."/>
            <person name="Cohen L."/>
        </authorList>
    </citation>
    <scope>NUCLEOTIDE SEQUENCE</scope>
    <source>
        <strain evidence="1">NIES-2562</strain>
    </source>
</reference>
<dbReference type="Gene3D" id="1.10.10.1460">
    <property type="match status" value="1"/>
</dbReference>
<gene>
    <name evidence="1" type="ORF">PBIL07802_LOCUS2899</name>
</gene>
<dbReference type="AlphaFoldDB" id="A0A7S3CY74"/>
<sequence>MANLVTGRHGDMAAAVPPEVAMASRELLALRDELRPWSEKFQDTYKRRPNAADAAKSAVPGLLSKFRRYNALRKQVSLSLWQPWNTVIKVTMFQLDAKDFEALKDLMQRPQPPSPTVSVAPSQASTLATTLTDSGMAALLPDLESSLPKLPEAGKLDGQTKDSFKLWRRVNPGYAATPAVRGAPMKELYTFNPEMGKNWENHRGKSLFTDYMRESIRLHVNLKSTSH</sequence>
<proteinExistence type="predicted"/>
<accession>A0A7S3CY74</accession>
<evidence type="ECO:0000313" key="1">
    <source>
        <dbReference type="EMBL" id="CAE0240739.1"/>
    </source>
</evidence>
<protein>
    <submittedName>
        <fullName evidence="1">Uncharacterized protein</fullName>
    </submittedName>
</protein>
<dbReference type="EMBL" id="HBIB01004898">
    <property type="protein sequence ID" value="CAE0240739.1"/>
    <property type="molecule type" value="Transcribed_RNA"/>
</dbReference>